<feature type="compositionally biased region" description="Polar residues" evidence="1">
    <location>
        <begin position="24"/>
        <end position="39"/>
    </location>
</feature>
<name>A0A4P9XFN4_9FUNG</name>
<dbReference type="EMBL" id="KZ993751">
    <property type="protein sequence ID" value="RKP04415.1"/>
    <property type="molecule type" value="Genomic_DNA"/>
</dbReference>
<dbReference type="Proteomes" id="UP000271241">
    <property type="component" value="Unassembled WGS sequence"/>
</dbReference>
<feature type="region of interest" description="Disordered" evidence="1">
    <location>
        <begin position="1"/>
        <end position="39"/>
    </location>
</feature>
<proteinExistence type="predicted"/>
<evidence type="ECO:0000313" key="2">
    <source>
        <dbReference type="EMBL" id="RKP04415.1"/>
    </source>
</evidence>
<accession>A0A4P9XFN4</accession>
<organism evidence="2 3">
    <name type="scientific">Thamnocephalis sphaerospora</name>
    <dbReference type="NCBI Taxonomy" id="78915"/>
    <lineage>
        <taxon>Eukaryota</taxon>
        <taxon>Fungi</taxon>
        <taxon>Fungi incertae sedis</taxon>
        <taxon>Zoopagomycota</taxon>
        <taxon>Zoopagomycotina</taxon>
        <taxon>Zoopagomycetes</taxon>
        <taxon>Zoopagales</taxon>
        <taxon>Sigmoideomycetaceae</taxon>
        <taxon>Thamnocephalis</taxon>
    </lineage>
</organism>
<protein>
    <submittedName>
        <fullName evidence="2">Uncharacterized protein</fullName>
    </submittedName>
</protein>
<keyword evidence="3" id="KW-1185">Reference proteome</keyword>
<gene>
    <name evidence="2" type="ORF">THASP1DRAFT_33821</name>
</gene>
<sequence length="216" mass="22919">MIGEGPNFYSLTDQETPAKETDDVSSPQVKGSANAQPFTGTGVPGSYGWYPQPPPYVMGPAGYGPPPLPDYASRLSPHYASYGTLHSMQPLPAYSYAPSPKPVAQSFVYGVPAPVSYAANGWYGQPQYAPYGAYTPVNYGAPASLPAPAPAPSPYGYYAYAPMSPLPSSTMTPQASFSSYPSRSGYVNHGFAHQYAARGTQPAFAQGAGWPRRHPH</sequence>
<reference evidence="3" key="1">
    <citation type="journal article" date="2018" name="Nat. Microbiol.">
        <title>Leveraging single-cell genomics to expand the fungal tree of life.</title>
        <authorList>
            <person name="Ahrendt S.R."/>
            <person name="Quandt C.A."/>
            <person name="Ciobanu D."/>
            <person name="Clum A."/>
            <person name="Salamov A."/>
            <person name="Andreopoulos B."/>
            <person name="Cheng J.F."/>
            <person name="Woyke T."/>
            <person name="Pelin A."/>
            <person name="Henrissat B."/>
            <person name="Reynolds N.K."/>
            <person name="Benny G.L."/>
            <person name="Smith M.E."/>
            <person name="James T.Y."/>
            <person name="Grigoriev I.V."/>
        </authorList>
    </citation>
    <scope>NUCLEOTIDE SEQUENCE [LARGE SCALE GENOMIC DNA]</scope>
    <source>
        <strain evidence="3">RSA 1356</strain>
    </source>
</reference>
<dbReference type="AlphaFoldDB" id="A0A4P9XFN4"/>
<evidence type="ECO:0000313" key="3">
    <source>
        <dbReference type="Proteomes" id="UP000271241"/>
    </source>
</evidence>
<evidence type="ECO:0000256" key="1">
    <source>
        <dbReference type="SAM" id="MobiDB-lite"/>
    </source>
</evidence>